<dbReference type="PANTHER" id="PTHR43755">
    <property type="match status" value="1"/>
</dbReference>
<reference evidence="2 3" key="1">
    <citation type="submission" date="2016-05" db="EMBL/GenBank/DDBJ databases">
        <title>Single-cell genome of chain-forming Candidatus Thiomargarita nelsonii and comparison to other large sulfur-oxidizing bacteria.</title>
        <authorList>
            <person name="Winkel M."/>
            <person name="Salman V."/>
            <person name="Woyke T."/>
            <person name="Schulz-Vogt H."/>
            <person name="Richter M."/>
            <person name="Flood B."/>
            <person name="Bailey J."/>
            <person name="Amann R."/>
            <person name="Mussmann M."/>
        </authorList>
    </citation>
    <scope>NUCLEOTIDE SEQUENCE [LARGE SCALE GENOMIC DNA]</scope>
    <source>
        <strain evidence="2 3">THI036</strain>
    </source>
</reference>
<feature type="domain" description="FAD/NAD(P)-binding" evidence="1">
    <location>
        <begin position="3"/>
        <end position="300"/>
    </location>
</feature>
<gene>
    <name evidence="2" type="primary">sqr</name>
    <name evidence="2" type="ORF">THIOM_001728</name>
</gene>
<evidence type="ECO:0000259" key="1">
    <source>
        <dbReference type="Pfam" id="PF07992"/>
    </source>
</evidence>
<keyword evidence="3" id="KW-1185">Reference proteome</keyword>
<dbReference type="InterPro" id="IPR036188">
    <property type="entry name" value="FAD/NAD-bd_sf"/>
</dbReference>
<dbReference type="Pfam" id="PF07992">
    <property type="entry name" value="Pyr_redox_2"/>
    <property type="match status" value="1"/>
</dbReference>
<dbReference type="PATRIC" id="fig|1003181.4.peg.2376"/>
<organism evidence="2 3">
    <name type="scientific">Candidatus Thiomargarita nelsonii</name>
    <dbReference type="NCBI Taxonomy" id="1003181"/>
    <lineage>
        <taxon>Bacteria</taxon>
        <taxon>Pseudomonadati</taxon>
        <taxon>Pseudomonadota</taxon>
        <taxon>Gammaproteobacteria</taxon>
        <taxon>Thiotrichales</taxon>
        <taxon>Thiotrichaceae</taxon>
        <taxon>Thiomargarita</taxon>
    </lineage>
</organism>
<dbReference type="PANTHER" id="PTHR43755:SF1">
    <property type="entry name" value="FAD-DEPENDENT PYRIDINE NUCLEOTIDE-DISULPHIDE OXIDOREDUCTASE"/>
    <property type="match status" value="1"/>
</dbReference>
<dbReference type="SUPFAM" id="SSF51905">
    <property type="entry name" value="FAD/NAD(P)-binding domain"/>
    <property type="match status" value="2"/>
</dbReference>
<dbReference type="Proteomes" id="UP000076962">
    <property type="component" value="Unassembled WGS sequence"/>
</dbReference>
<dbReference type="InterPro" id="IPR023753">
    <property type="entry name" value="FAD/NAD-binding_dom"/>
</dbReference>
<dbReference type="EMBL" id="LUTY01000927">
    <property type="protein sequence ID" value="OAD22468.1"/>
    <property type="molecule type" value="Genomic_DNA"/>
</dbReference>
<accession>A0A0A6NZJ9</accession>
<protein>
    <submittedName>
        <fullName evidence="2">Sulfide-quinone reductase</fullName>
    </submittedName>
</protein>
<dbReference type="InterPro" id="IPR052541">
    <property type="entry name" value="SQRD"/>
</dbReference>
<dbReference type="AlphaFoldDB" id="A0A0A6NZJ9"/>
<name>A0A0A6NZJ9_9GAMM</name>
<dbReference type="GO" id="GO:0016491">
    <property type="term" value="F:oxidoreductase activity"/>
    <property type="evidence" value="ECO:0007669"/>
    <property type="project" value="InterPro"/>
</dbReference>
<dbReference type="Gene3D" id="3.50.50.100">
    <property type="match status" value="1"/>
</dbReference>
<comment type="caution">
    <text evidence="2">The sequence shown here is derived from an EMBL/GenBank/DDBJ whole genome shotgun (WGS) entry which is preliminary data.</text>
</comment>
<proteinExistence type="predicted"/>
<evidence type="ECO:0000313" key="3">
    <source>
        <dbReference type="Proteomes" id="UP000076962"/>
    </source>
</evidence>
<evidence type="ECO:0000313" key="2">
    <source>
        <dbReference type="EMBL" id="OAD22468.1"/>
    </source>
</evidence>
<sequence length="373" mass="41283">MPQIVIIGSGFGGLTAVRTLRKQGCRDPITLISPRPVLFYYASLIWVPAGLRSEEDLTVPLDKFFKRHNVKYHQGTVTGLNDRQVQTDNGTLAFDSLIIASGGRFIKKLPGIEHIYTPCEGYAPTKAYSDRLAALEGGTLAFGFASNPKEPVAMRGGPIFEFLFGIDTLLRKQKRRDKFELVFFSPAAEPGKRLGGKAVKALLGEMEKYNIRTHLGHKMKGFSADAVHTEGGDIASDLTLFMPGMTGPAWAANSGLPLSEGGFFQADAYCRVPGFKGIYAVGDGGSHPGPQWLPKQAHMADLQAEAAAKNLLAEQQGQEAQHQFKTELICIIDTLDKGVLIYRNSKRAMLMPKLRFFNWAKRLFEWLYLRPYR</sequence>